<dbReference type="Pfam" id="PF13632">
    <property type="entry name" value="Glyco_trans_2_3"/>
    <property type="match status" value="1"/>
</dbReference>
<evidence type="ECO:0000313" key="15">
    <source>
        <dbReference type="Proteomes" id="UP000644441"/>
    </source>
</evidence>
<dbReference type="PANTHER" id="PTHR43867">
    <property type="entry name" value="CELLULOSE SYNTHASE CATALYTIC SUBUNIT A [UDP-FORMING]"/>
    <property type="match status" value="1"/>
</dbReference>
<dbReference type="InterPro" id="IPR001173">
    <property type="entry name" value="Glyco_trans_2-like"/>
</dbReference>
<comment type="pathway">
    <text evidence="2">Glycan metabolism; osmoregulated periplasmic glucan (OPG) biosynthesis.</text>
</comment>
<keyword evidence="8" id="KW-0808">Transferase</keyword>
<feature type="transmembrane region" description="Helical" evidence="12">
    <location>
        <begin position="26"/>
        <end position="47"/>
    </location>
</feature>
<protein>
    <recommendedName>
        <fullName evidence="4">Glucans biosynthesis glucosyltransferase H</fullName>
    </recommendedName>
</protein>
<name>A0ABS0AJU0_9GAMM</name>
<keyword evidence="15" id="KW-1185">Reference proteome</keyword>
<dbReference type="Gene3D" id="3.90.550.10">
    <property type="entry name" value="Spore Coat Polysaccharide Biosynthesis Protein SpsA, Chain A"/>
    <property type="match status" value="1"/>
</dbReference>
<keyword evidence="6" id="KW-0997">Cell inner membrane</keyword>
<comment type="caution">
    <text evidence="14">The sequence shown here is derived from an EMBL/GenBank/DDBJ whole genome shotgun (WGS) entry which is preliminary data.</text>
</comment>
<dbReference type="NCBIfam" id="NF003962">
    <property type="entry name" value="PRK05454.2-5"/>
    <property type="match status" value="1"/>
</dbReference>
<feature type="domain" description="Glycosyltransferase 2-like" evidence="13">
    <location>
        <begin position="209"/>
        <end position="434"/>
    </location>
</feature>
<gene>
    <name evidence="14" type="ORF">ISO4_02991</name>
</gene>
<evidence type="ECO:0000256" key="10">
    <source>
        <dbReference type="ARBA" id="ARBA00022989"/>
    </source>
</evidence>
<evidence type="ECO:0000256" key="5">
    <source>
        <dbReference type="ARBA" id="ARBA00022475"/>
    </source>
</evidence>
<dbReference type="EMBL" id="ARXR01000041">
    <property type="protein sequence ID" value="MBF5054389.1"/>
    <property type="molecule type" value="Genomic_DNA"/>
</dbReference>
<feature type="transmembrane region" description="Helical" evidence="12">
    <location>
        <begin position="59"/>
        <end position="82"/>
    </location>
</feature>
<feature type="transmembrane region" description="Helical" evidence="12">
    <location>
        <begin position="380"/>
        <end position="403"/>
    </location>
</feature>
<keyword evidence="10 12" id="KW-1133">Transmembrane helix</keyword>
<proteinExistence type="inferred from homology"/>
<keyword evidence="5" id="KW-1003">Cell membrane</keyword>
<evidence type="ECO:0000256" key="11">
    <source>
        <dbReference type="ARBA" id="ARBA00023136"/>
    </source>
</evidence>
<feature type="transmembrane region" description="Helical" evidence="12">
    <location>
        <begin position="548"/>
        <end position="569"/>
    </location>
</feature>
<evidence type="ECO:0000256" key="4">
    <source>
        <dbReference type="ARBA" id="ARBA00020585"/>
    </source>
</evidence>
<dbReference type="NCBIfam" id="NF003958">
    <property type="entry name" value="PRK05454.2-1"/>
    <property type="match status" value="1"/>
</dbReference>
<comment type="similarity">
    <text evidence="3">Belongs to the glycosyltransferase 2 family. OpgH subfamily.</text>
</comment>
<evidence type="ECO:0000256" key="7">
    <source>
        <dbReference type="ARBA" id="ARBA00022676"/>
    </source>
</evidence>
<keyword evidence="7" id="KW-0328">Glycosyltransferase</keyword>
<dbReference type="RefSeq" id="WP_228548184.1">
    <property type="nucleotide sequence ID" value="NZ_ARXR01000041.1"/>
</dbReference>
<dbReference type="Proteomes" id="UP000644441">
    <property type="component" value="Unassembled WGS sequence"/>
</dbReference>
<accession>A0ABS0AJU0</accession>
<feature type="transmembrane region" description="Helical" evidence="12">
    <location>
        <begin position="472"/>
        <end position="493"/>
    </location>
</feature>
<evidence type="ECO:0000256" key="3">
    <source>
        <dbReference type="ARBA" id="ARBA00009337"/>
    </source>
</evidence>
<dbReference type="InterPro" id="IPR050321">
    <property type="entry name" value="Glycosyltr_2/OpgH_subfam"/>
</dbReference>
<evidence type="ECO:0000256" key="9">
    <source>
        <dbReference type="ARBA" id="ARBA00022692"/>
    </source>
</evidence>
<dbReference type="InterPro" id="IPR029044">
    <property type="entry name" value="Nucleotide-diphossugar_trans"/>
</dbReference>
<evidence type="ECO:0000256" key="2">
    <source>
        <dbReference type="ARBA" id="ARBA00005001"/>
    </source>
</evidence>
<keyword evidence="11 12" id="KW-0472">Membrane</keyword>
<reference evidence="14 15" key="1">
    <citation type="submission" date="2012-09" db="EMBL/GenBank/DDBJ databases">
        <title>Genome Sequence of alkane-degrading Bacterium Alcanivorax venustensis ISO4.</title>
        <authorList>
            <person name="Lai Q."/>
            <person name="Shao Z."/>
        </authorList>
    </citation>
    <scope>NUCLEOTIDE SEQUENCE [LARGE SCALE GENOMIC DNA]</scope>
    <source>
        <strain evidence="14 15">ISO4</strain>
    </source>
</reference>
<dbReference type="CDD" id="cd04191">
    <property type="entry name" value="Glucan_BSP_MdoH"/>
    <property type="match status" value="1"/>
</dbReference>
<evidence type="ECO:0000256" key="8">
    <source>
        <dbReference type="ARBA" id="ARBA00022679"/>
    </source>
</evidence>
<evidence type="ECO:0000256" key="1">
    <source>
        <dbReference type="ARBA" id="ARBA00004429"/>
    </source>
</evidence>
<dbReference type="SUPFAM" id="SSF53448">
    <property type="entry name" value="Nucleotide-diphospho-sugar transferases"/>
    <property type="match status" value="1"/>
</dbReference>
<evidence type="ECO:0000259" key="13">
    <source>
        <dbReference type="Pfam" id="PF13632"/>
    </source>
</evidence>
<evidence type="ECO:0000256" key="12">
    <source>
        <dbReference type="SAM" id="Phobius"/>
    </source>
</evidence>
<feature type="transmembrane region" description="Helical" evidence="12">
    <location>
        <begin position="434"/>
        <end position="460"/>
    </location>
</feature>
<dbReference type="PANTHER" id="PTHR43867:SF5">
    <property type="entry name" value="GLUCANS BIOSYNTHESIS GLUCOSYLTRANSFERASE H"/>
    <property type="match status" value="1"/>
</dbReference>
<evidence type="ECO:0000256" key="6">
    <source>
        <dbReference type="ARBA" id="ARBA00022519"/>
    </source>
</evidence>
<comment type="subcellular location">
    <subcellularLocation>
        <location evidence="1">Cell inner membrane</location>
        <topology evidence="1">Multi-pass membrane protein</topology>
    </subcellularLocation>
</comment>
<organism evidence="14 15">
    <name type="scientific">Alloalcanivorax venustensis ISO4</name>
    <dbReference type="NCBI Taxonomy" id="1177184"/>
    <lineage>
        <taxon>Bacteria</taxon>
        <taxon>Pseudomonadati</taxon>
        <taxon>Pseudomonadota</taxon>
        <taxon>Gammaproteobacteria</taxon>
        <taxon>Oceanospirillales</taxon>
        <taxon>Alcanivoracaceae</taxon>
        <taxon>Alloalcanivorax</taxon>
    </lineage>
</organism>
<evidence type="ECO:0000313" key="14">
    <source>
        <dbReference type="EMBL" id="MBF5054389.1"/>
    </source>
</evidence>
<sequence>MSGAGEAESVPDLTGRWKAVAVMRRTVLTLLVVSQTLAGVYGMLSVLPYHGGDLLEQSILLLFALLFAWISVGFWTAMLGFYMRRRGGDPQSLARRHDAATLAATPLARTALVLPIYNEPVDRTLAGLRATVESLRASGQLDHFDFYILSDSRDADVWLAERAGWYALCRELGLEGRLFYRHRPVNLNFKSGNVADFLRRWGADYRYMVVLDADSVMGGDTLVRMVRHMELAPRIGILQSSPSLINARSAFARFQQFANRIYGPLFSTGLAALQLGEAAYWGHNAIIRTEPFMAHCGLRRLSGFGLFKGSIMSHDFVEAAYMGRAGYQVWMEPELHESYEESPPTLVDELTRDRRWTKGNMQHIWLLFFGRRIRFAHRMAFINGILSYLASPVWFVFLVLTSIEATRLTLWPIDYFPDPQNSMFPVWPEWHPHWAVAMILSTFFLLFFPKFLAVADVLLSGGRRQFGGFWKLLLSVFLELFVSMLLAPIRMLAHSRYVLEALFNVSLHWGGQNRTDETGWLQALISQAPGTLLAAGWAALALWLDPMFFYWSLPVALPLILAAPTSVLLSRVAIGRWLRERGLLLTPEEQRLIPLVSTVAEPAPLNPTPLSAFEVAVIDPRLNRLHRAQARHRRTVEPDTLRQWAQRCLEQGPATLNRFQLNALARDADSLAWLHRQAWRATPDGYWGRRIGQLGVAVRGA</sequence>
<keyword evidence="9 12" id="KW-0812">Transmembrane</keyword>